<organism evidence="1 2">
    <name type="scientific">Mya arenaria</name>
    <name type="common">Soft-shell clam</name>
    <dbReference type="NCBI Taxonomy" id="6604"/>
    <lineage>
        <taxon>Eukaryota</taxon>
        <taxon>Metazoa</taxon>
        <taxon>Spiralia</taxon>
        <taxon>Lophotrochozoa</taxon>
        <taxon>Mollusca</taxon>
        <taxon>Bivalvia</taxon>
        <taxon>Autobranchia</taxon>
        <taxon>Heteroconchia</taxon>
        <taxon>Euheterodonta</taxon>
        <taxon>Imparidentia</taxon>
        <taxon>Neoheterodontei</taxon>
        <taxon>Myida</taxon>
        <taxon>Myoidea</taxon>
        <taxon>Myidae</taxon>
        <taxon>Mya</taxon>
    </lineage>
</organism>
<evidence type="ECO:0000313" key="1">
    <source>
        <dbReference type="EMBL" id="WAR14237.1"/>
    </source>
</evidence>
<keyword evidence="2" id="KW-1185">Reference proteome</keyword>
<sequence>MARRKNPYHVVALKNYDFKDFKAVKSSQTKATKTEQGTRLKWTSMKWMRFLKNEPDACFFKYKVVLLDKGNYYEGKGDTP</sequence>
<proteinExistence type="predicted"/>
<dbReference type="EMBL" id="CP111020">
    <property type="protein sequence ID" value="WAR14237.1"/>
    <property type="molecule type" value="Genomic_DNA"/>
</dbReference>
<dbReference type="Proteomes" id="UP001164746">
    <property type="component" value="Chromosome 9"/>
</dbReference>
<name>A0ABY7EY47_MYAAR</name>
<accession>A0ABY7EY47</accession>
<gene>
    <name evidence="1" type="ORF">MAR_004342</name>
</gene>
<protein>
    <submittedName>
        <fullName evidence="1">Uncharacterized protein</fullName>
    </submittedName>
</protein>
<evidence type="ECO:0000313" key="2">
    <source>
        <dbReference type="Proteomes" id="UP001164746"/>
    </source>
</evidence>
<reference evidence="1" key="1">
    <citation type="submission" date="2022-11" db="EMBL/GenBank/DDBJ databases">
        <title>Centuries of genome instability and evolution in soft-shell clam transmissible cancer (bioRxiv).</title>
        <authorList>
            <person name="Hart S.F.M."/>
            <person name="Yonemitsu M.A."/>
            <person name="Giersch R.M."/>
            <person name="Beal B.F."/>
            <person name="Arriagada G."/>
            <person name="Davis B.W."/>
            <person name="Ostrander E.A."/>
            <person name="Goff S.P."/>
            <person name="Metzger M.J."/>
        </authorList>
    </citation>
    <scope>NUCLEOTIDE SEQUENCE</scope>
    <source>
        <strain evidence="1">MELC-2E11</strain>
        <tissue evidence="1">Siphon/mantle</tissue>
    </source>
</reference>